<dbReference type="Pfam" id="PF01312">
    <property type="entry name" value="Bac_export_2"/>
    <property type="match status" value="1"/>
</dbReference>
<sequence length="373" mass="42026">MHSLRPVSLMEGRGLADDDKDSKTEAPTAKKQTDAAEKGNVPFSRELSIFATILATYIYLVFFLPDSVGRMSETLRDIFEQPDQWKIETGPDVLSLFVRLGWAIAALLAPAFILFMVFGIASSVFQNLPTPVLERIRPQASRISPSKGWGRLFSLPGLIEFGKSLFKVVVVGVILFFVLRSEYFSSIDAMFSDPQTILVRISTAMRKIVIVVLIATAIVAIADVFWTRHHWFTELKMTRHEIKEENKQAQGDPFVKSRQRSLMRDRARRRMIANVHRATLVIANPTHYAVALRYAREENDAPVVLAKGQDLIALKIREIAEQNGIPVFEDPPLARSMFAQVSVDSVIPSVFYKAVAELIHRVYAADAKNKRVR</sequence>
<name>A0AAN1EIU3_RHIET</name>
<keyword evidence="10 13" id="KW-0472">Membrane</keyword>
<evidence type="ECO:0000256" key="6">
    <source>
        <dbReference type="ARBA" id="ARBA00022692"/>
    </source>
</evidence>
<dbReference type="PANTHER" id="PTHR30531">
    <property type="entry name" value="FLAGELLAR BIOSYNTHETIC PROTEIN FLHB"/>
    <property type="match status" value="1"/>
</dbReference>
<dbReference type="GO" id="GO:0044780">
    <property type="term" value="P:bacterial-type flagellum assembly"/>
    <property type="evidence" value="ECO:0007669"/>
    <property type="project" value="InterPro"/>
</dbReference>
<dbReference type="NCBIfam" id="TIGR00328">
    <property type="entry name" value="flhB"/>
    <property type="match status" value="1"/>
</dbReference>
<feature type="transmembrane region" description="Helical" evidence="13">
    <location>
        <begin position="100"/>
        <end position="125"/>
    </location>
</feature>
<evidence type="ECO:0000256" key="8">
    <source>
        <dbReference type="ARBA" id="ARBA00022927"/>
    </source>
</evidence>
<dbReference type="PRINTS" id="PR00950">
    <property type="entry name" value="TYPE3IMSPROT"/>
</dbReference>
<dbReference type="InterPro" id="IPR029025">
    <property type="entry name" value="T3SS_substrate_exporter_C"/>
</dbReference>
<keyword evidence="9 13" id="KW-1133">Transmembrane helix</keyword>
<dbReference type="Proteomes" id="UP000194159">
    <property type="component" value="Chromosome"/>
</dbReference>
<keyword evidence="8 13" id="KW-0653">Protein transport</keyword>
<feature type="compositionally biased region" description="Basic and acidic residues" evidence="14">
    <location>
        <begin position="14"/>
        <end position="24"/>
    </location>
</feature>
<keyword evidence="15" id="KW-0966">Cell projection</keyword>
<comment type="function">
    <text evidence="12 13">Required for formation of the rod structure in the basal body of the flagellar apparatus. Together with FliI and FliH, may constitute the export apparatus of flagellin.</text>
</comment>
<evidence type="ECO:0000256" key="2">
    <source>
        <dbReference type="ARBA" id="ARBA00010690"/>
    </source>
</evidence>
<feature type="region of interest" description="Disordered" evidence="14">
    <location>
        <begin position="13"/>
        <end position="37"/>
    </location>
</feature>
<dbReference type="InterPro" id="IPR006136">
    <property type="entry name" value="FlhB"/>
</dbReference>
<keyword evidence="7 13" id="KW-1005">Bacterial flagellum biogenesis</keyword>
<reference evidence="15 16" key="1">
    <citation type="submission" date="2017-04" db="EMBL/GenBank/DDBJ databases">
        <title>Complete genome sequences of Rhizobium genomic linages associated to common bean (phaseolus vulgaris).</title>
        <authorList>
            <person name="Santamaria R.I."/>
            <person name="Bustos P."/>
            <person name="Perez-Carrascal O."/>
            <person name="Martinez-Flores I."/>
            <person name="Juarez S."/>
            <person name="Lozano L."/>
            <person name="Miranda F."/>
            <person name="Vinuesa P."/>
            <person name="Martinez-Romero E."/>
            <person name="Cevallos M.A."/>
            <person name="Romero D."/>
            <person name="Davila G."/>
            <person name="Gonzalez V."/>
        </authorList>
    </citation>
    <scope>NUCLEOTIDE SEQUENCE [LARGE SCALE GENOMIC DNA]</scope>
    <source>
        <strain evidence="15 16">NXC12</strain>
    </source>
</reference>
<evidence type="ECO:0000256" key="3">
    <source>
        <dbReference type="ARBA" id="ARBA00021622"/>
    </source>
</evidence>
<keyword evidence="6 13" id="KW-0812">Transmembrane</keyword>
<keyword evidence="11 13" id="KW-1006">Bacterial flagellum protein export</keyword>
<dbReference type="InterPro" id="IPR006135">
    <property type="entry name" value="T3SS_substrate_exporter"/>
</dbReference>
<proteinExistence type="inferred from homology"/>
<dbReference type="AlphaFoldDB" id="A0AAN1EIU3"/>
<feature type="transmembrane region" description="Helical" evidence="13">
    <location>
        <begin position="204"/>
        <end position="226"/>
    </location>
</feature>
<dbReference type="GO" id="GO:0009306">
    <property type="term" value="P:protein secretion"/>
    <property type="evidence" value="ECO:0007669"/>
    <property type="project" value="InterPro"/>
</dbReference>
<keyword evidence="15" id="KW-0282">Flagellum</keyword>
<protein>
    <recommendedName>
        <fullName evidence="3 13">Flagellar biosynthetic protein FlhB</fullName>
    </recommendedName>
</protein>
<evidence type="ECO:0000256" key="14">
    <source>
        <dbReference type="SAM" id="MobiDB-lite"/>
    </source>
</evidence>
<dbReference type="PANTHER" id="PTHR30531:SF12">
    <property type="entry name" value="FLAGELLAR BIOSYNTHETIC PROTEIN FLHB"/>
    <property type="match status" value="1"/>
</dbReference>
<gene>
    <name evidence="13 15" type="primary">flhB</name>
    <name evidence="15" type="ORF">NXC12_CH00688</name>
</gene>
<dbReference type="FunFam" id="3.40.1690.10:FF:000001">
    <property type="entry name" value="Flagellar biosynthetic protein FlhB"/>
    <property type="match status" value="1"/>
</dbReference>
<comment type="subcellular location">
    <subcellularLocation>
        <location evidence="1">Cell membrane</location>
        <topology evidence="1">Multi-pass membrane protein</topology>
    </subcellularLocation>
</comment>
<keyword evidence="4 13" id="KW-0813">Transport</keyword>
<evidence type="ECO:0000313" key="16">
    <source>
        <dbReference type="Proteomes" id="UP000194159"/>
    </source>
</evidence>
<organism evidence="15 16">
    <name type="scientific">Rhizobium etli</name>
    <dbReference type="NCBI Taxonomy" id="29449"/>
    <lineage>
        <taxon>Bacteria</taxon>
        <taxon>Pseudomonadati</taxon>
        <taxon>Pseudomonadota</taxon>
        <taxon>Alphaproteobacteria</taxon>
        <taxon>Hyphomicrobiales</taxon>
        <taxon>Rhizobiaceae</taxon>
        <taxon>Rhizobium/Agrobacterium group</taxon>
        <taxon>Rhizobium</taxon>
    </lineage>
</organism>
<feature type="transmembrane region" description="Helical" evidence="13">
    <location>
        <begin position="47"/>
        <end position="65"/>
    </location>
</feature>
<evidence type="ECO:0000256" key="5">
    <source>
        <dbReference type="ARBA" id="ARBA00022475"/>
    </source>
</evidence>
<dbReference type="SUPFAM" id="SSF160544">
    <property type="entry name" value="EscU C-terminal domain-like"/>
    <property type="match status" value="1"/>
</dbReference>
<evidence type="ECO:0000256" key="11">
    <source>
        <dbReference type="ARBA" id="ARBA00023225"/>
    </source>
</evidence>
<dbReference type="Gene3D" id="3.40.1690.10">
    <property type="entry name" value="secretion proteins EscU"/>
    <property type="match status" value="1"/>
</dbReference>
<evidence type="ECO:0000256" key="13">
    <source>
        <dbReference type="RuleBase" id="RU364091"/>
    </source>
</evidence>
<dbReference type="EMBL" id="CP020906">
    <property type="protein sequence ID" value="ARQ08773.1"/>
    <property type="molecule type" value="Genomic_DNA"/>
</dbReference>
<accession>A0AAN1EIU3</accession>
<keyword evidence="15" id="KW-0969">Cilium</keyword>
<evidence type="ECO:0000256" key="1">
    <source>
        <dbReference type="ARBA" id="ARBA00004651"/>
    </source>
</evidence>
<dbReference type="Gene3D" id="6.10.250.2080">
    <property type="match status" value="1"/>
</dbReference>
<feature type="transmembrane region" description="Helical" evidence="13">
    <location>
        <begin position="165"/>
        <end position="184"/>
    </location>
</feature>
<evidence type="ECO:0000256" key="9">
    <source>
        <dbReference type="ARBA" id="ARBA00022989"/>
    </source>
</evidence>
<evidence type="ECO:0000256" key="10">
    <source>
        <dbReference type="ARBA" id="ARBA00023136"/>
    </source>
</evidence>
<evidence type="ECO:0000313" key="15">
    <source>
        <dbReference type="EMBL" id="ARQ08773.1"/>
    </source>
</evidence>
<keyword evidence="5 13" id="KW-1003">Cell membrane</keyword>
<comment type="similarity">
    <text evidence="2 13">Belongs to the type III secretion exporter family.</text>
</comment>
<evidence type="ECO:0000256" key="12">
    <source>
        <dbReference type="ARBA" id="ARBA00025078"/>
    </source>
</evidence>
<evidence type="ECO:0000256" key="7">
    <source>
        <dbReference type="ARBA" id="ARBA00022795"/>
    </source>
</evidence>
<dbReference type="GO" id="GO:0005886">
    <property type="term" value="C:plasma membrane"/>
    <property type="evidence" value="ECO:0007669"/>
    <property type="project" value="UniProtKB-SubCell"/>
</dbReference>
<evidence type="ECO:0000256" key="4">
    <source>
        <dbReference type="ARBA" id="ARBA00022448"/>
    </source>
</evidence>